<dbReference type="InterPro" id="IPR003852">
    <property type="entry name" value="Sig_transdc_His_kinase_KdpD_N"/>
</dbReference>
<keyword evidence="12" id="KW-0902">Two-component regulatory system</keyword>
<evidence type="ECO:0000256" key="11">
    <source>
        <dbReference type="ARBA" id="ARBA00022989"/>
    </source>
</evidence>
<dbReference type="InterPro" id="IPR052023">
    <property type="entry name" value="Histidine_kinase_KdpD"/>
</dbReference>
<dbReference type="InterPro" id="IPR027417">
    <property type="entry name" value="P-loop_NTPase"/>
</dbReference>
<dbReference type="GO" id="GO:0016301">
    <property type="term" value="F:kinase activity"/>
    <property type="evidence" value="ECO:0007669"/>
    <property type="project" value="UniProtKB-KW"/>
</dbReference>
<evidence type="ECO:0000256" key="5">
    <source>
        <dbReference type="ARBA" id="ARBA00022553"/>
    </source>
</evidence>
<evidence type="ECO:0000259" key="15">
    <source>
        <dbReference type="PROSITE" id="PS50109"/>
    </source>
</evidence>
<dbReference type="RefSeq" id="WP_346177788.1">
    <property type="nucleotide sequence ID" value="NZ_BAAASD010000036.1"/>
</dbReference>
<evidence type="ECO:0000256" key="6">
    <source>
        <dbReference type="ARBA" id="ARBA00022679"/>
    </source>
</evidence>
<accession>A0ABP5TWN0</accession>
<evidence type="ECO:0000256" key="13">
    <source>
        <dbReference type="ARBA" id="ARBA00023136"/>
    </source>
</evidence>
<dbReference type="SUPFAM" id="SSF52402">
    <property type="entry name" value="Adenine nucleotide alpha hydrolases-like"/>
    <property type="match status" value="1"/>
</dbReference>
<reference evidence="17" key="1">
    <citation type="journal article" date="2019" name="Int. J. Syst. Evol. Microbiol.">
        <title>The Global Catalogue of Microorganisms (GCM) 10K type strain sequencing project: providing services to taxonomists for standard genome sequencing and annotation.</title>
        <authorList>
            <consortium name="The Broad Institute Genomics Platform"/>
            <consortium name="The Broad Institute Genome Sequencing Center for Infectious Disease"/>
            <person name="Wu L."/>
            <person name="Ma J."/>
        </authorList>
    </citation>
    <scope>NUCLEOTIDE SEQUENCE [LARGE SCALE GENOMIC DNA]</scope>
    <source>
        <strain evidence="17">JCM 4316</strain>
    </source>
</reference>
<comment type="caution">
    <text evidence="16">The sequence shown here is derived from an EMBL/GenBank/DDBJ whole genome shotgun (WGS) entry which is preliminary data.</text>
</comment>
<dbReference type="SUPFAM" id="SSF55874">
    <property type="entry name" value="ATPase domain of HSP90 chaperone/DNA topoisomerase II/histidine kinase"/>
    <property type="match status" value="1"/>
</dbReference>
<sequence length="851" mass="89701">MARGRLRIYLGAAPGVGKTYAMLQEGRRLRSLGAEVVIGLVEPHGRRPTAALADGLETVDRRTLVHRGVPLTEMDLDAVLARRPQVALVDELAHTNVPGSRHTKRWQDVEELLAAGIDVVTTLNVQHLESLNDVVRQITGVTQRETLPDEVARRADQIELVDLLPETLRRRLVHGDIYPADRVEAALTHYFRLGNLTALRELALLWLADRVEEGLQRYRAEHGITAPWETRERIMVGLTGGPEGETLIRRAARITARTPGSELLALHVVPGDGLTHGDPTALSAQRGLVESLGGSYHQTTGEDIPQALLRFAEAENVTQIVLGASRRGRLSLLLRAGVGQRTIRDSGPIDVHIVTHEAAAGTFASRPPRPAARGSGPARSWSAFAAAALLLPALTLVLTAARGSLGLPGALVLYMLVVVLTALVGGRGPALLTAVAASLLADYYFTLPLHSIDVARTVDIVVLIVFLAAAWLVGTAAGAAARHTRQAVRATSEARALSRMAVAMMRGQDLPALLEQVRENFSLASVSLLERAPEPGPEPRWYVVASTGDRPPERPWDADVEAPVDDRLTLAARGRGLSGDDLRLLTACAAQLGIAHAHGRLTRHVAETDTLAAAERTRAALLLAAGHDLRAPLGAAEAALGRLSDLVRAGGPGGQGGPGGGPDGEAAHLLSSASASVRRAGALVTDLDDLSRLHAGALDLYLRPVDLDEALTAALDDLGPGGHGIVLRLPPQLPDVIADAALLTRVLTTLAADALRHSPPDAPPTLIAETQPDRLTVRIADGAIGAPANGGAVTDRPGDSLPLRLSRDLIEAMGGALDTTTTTGHVFAVTLTLPTSAGRPAPAPDHQGRGI</sequence>
<keyword evidence="7 14" id="KW-0812">Transmembrane</keyword>
<organism evidence="16 17">
    <name type="scientific">Streptomyces cuspidosporus</name>
    <dbReference type="NCBI Taxonomy" id="66882"/>
    <lineage>
        <taxon>Bacteria</taxon>
        <taxon>Bacillati</taxon>
        <taxon>Actinomycetota</taxon>
        <taxon>Actinomycetes</taxon>
        <taxon>Kitasatosporales</taxon>
        <taxon>Streptomycetaceae</taxon>
        <taxon>Streptomyces</taxon>
    </lineage>
</organism>
<dbReference type="Gene3D" id="3.40.50.300">
    <property type="entry name" value="P-loop containing nucleotide triphosphate hydrolases"/>
    <property type="match status" value="1"/>
</dbReference>
<keyword evidence="10" id="KW-0067">ATP-binding</keyword>
<dbReference type="SUPFAM" id="SSF47384">
    <property type="entry name" value="Homodimeric domain of signal transducing histidine kinase"/>
    <property type="match status" value="1"/>
</dbReference>
<dbReference type="Pfam" id="PF02702">
    <property type="entry name" value="KdpD"/>
    <property type="match status" value="1"/>
</dbReference>
<dbReference type="CDD" id="cd00082">
    <property type="entry name" value="HisKA"/>
    <property type="match status" value="1"/>
</dbReference>
<dbReference type="InterPro" id="IPR006016">
    <property type="entry name" value="UspA"/>
</dbReference>
<dbReference type="Gene3D" id="1.20.120.620">
    <property type="entry name" value="Backbone structure of the membrane domain of e. Coli histidine kinase receptor kdpd"/>
    <property type="match status" value="1"/>
</dbReference>
<keyword evidence="11 14" id="KW-1133">Transmembrane helix</keyword>
<dbReference type="PANTHER" id="PTHR45569:SF1">
    <property type="entry name" value="SENSOR PROTEIN KDPD"/>
    <property type="match status" value="1"/>
</dbReference>
<dbReference type="InterPro" id="IPR038318">
    <property type="entry name" value="KdpD_sf"/>
</dbReference>
<evidence type="ECO:0000256" key="2">
    <source>
        <dbReference type="ARBA" id="ARBA00004141"/>
    </source>
</evidence>
<evidence type="ECO:0000256" key="4">
    <source>
        <dbReference type="ARBA" id="ARBA00012438"/>
    </source>
</evidence>
<protein>
    <recommendedName>
        <fullName evidence="4">histidine kinase</fullName>
        <ecNumber evidence="4">2.7.13.3</ecNumber>
    </recommendedName>
</protein>
<dbReference type="InterPro" id="IPR014729">
    <property type="entry name" value="Rossmann-like_a/b/a_fold"/>
</dbReference>
<dbReference type="Proteomes" id="UP001500253">
    <property type="component" value="Unassembled WGS sequence"/>
</dbReference>
<evidence type="ECO:0000256" key="1">
    <source>
        <dbReference type="ARBA" id="ARBA00000085"/>
    </source>
</evidence>
<name>A0ABP5TWN0_9ACTN</name>
<dbReference type="PANTHER" id="PTHR45569">
    <property type="entry name" value="SENSOR PROTEIN KDPD"/>
    <property type="match status" value="1"/>
</dbReference>
<proteinExistence type="predicted"/>
<dbReference type="InterPro" id="IPR003661">
    <property type="entry name" value="HisK_dim/P_dom"/>
</dbReference>
<evidence type="ECO:0000256" key="8">
    <source>
        <dbReference type="ARBA" id="ARBA00022741"/>
    </source>
</evidence>
<keyword evidence="17" id="KW-1185">Reference proteome</keyword>
<dbReference type="InterPro" id="IPR036890">
    <property type="entry name" value="HATPase_C_sf"/>
</dbReference>
<evidence type="ECO:0000256" key="14">
    <source>
        <dbReference type="SAM" id="Phobius"/>
    </source>
</evidence>
<gene>
    <name evidence="16" type="ORF">GCM10010246_63590</name>
</gene>
<dbReference type="EC" id="2.7.13.3" evidence="4"/>
<evidence type="ECO:0000256" key="3">
    <source>
        <dbReference type="ARBA" id="ARBA00004236"/>
    </source>
</evidence>
<evidence type="ECO:0000313" key="17">
    <source>
        <dbReference type="Proteomes" id="UP001500253"/>
    </source>
</evidence>
<dbReference type="PROSITE" id="PS50109">
    <property type="entry name" value="HIS_KIN"/>
    <property type="match status" value="1"/>
</dbReference>
<comment type="subcellular location">
    <subcellularLocation>
        <location evidence="3">Cell membrane</location>
    </subcellularLocation>
    <subcellularLocation>
        <location evidence="2">Membrane</location>
        <topology evidence="2">Multi-pass membrane protein</topology>
    </subcellularLocation>
</comment>
<dbReference type="EMBL" id="BAAASD010000036">
    <property type="protein sequence ID" value="GAA2363403.1"/>
    <property type="molecule type" value="Genomic_DNA"/>
</dbReference>
<keyword evidence="5" id="KW-0597">Phosphoprotein</keyword>
<keyword evidence="6" id="KW-0808">Transferase</keyword>
<evidence type="ECO:0000256" key="12">
    <source>
        <dbReference type="ARBA" id="ARBA00023012"/>
    </source>
</evidence>
<dbReference type="InterPro" id="IPR025201">
    <property type="entry name" value="KdpD_TM"/>
</dbReference>
<comment type="catalytic activity">
    <reaction evidence="1">
        <text>ATP + protein L-histidine = ADP + protein N-phospho-L-histidine.</text>
        <dbReference type="EC" id="2.7.13.3"/>
    </reaction>
</comment>
<dbReference type="InterPro" id="IPR005467">
    <property type="entry name" value="His_kinase_dom"/>
</dbReference>
<feature type="transmembrane region" description="Helical" evidence="14">
    <location>
        <begin position="381"/>
        <end position="401"/>
    </location>
</feature>
<feature type="domain" description="Histidine kinase" evidence="15">
    <location>
        <begin position="624"/>
        <end position="837"/>
    </location>
</feature>
<dbReference type="SMART" id="SM00388">
    <property type="entry name" value="HisKA"/>
    <property type="match status" value="1"/>
</dbReference>
<keyword evidence="9 16" id="KW-0418">Kinase</keyword>
<dbReference type="Gene3D" id="3.30.565.10">
    <property type="entry name" value="Histidine kinase-like ATPase, C-terminal domain"/>
    <property type="match status" value="1"/>
</dbReference>
<feature type="transmembrane region" description="Helical" evidence="14">
    <location>
        <begin position="413"/>
        <end position="440"/>
    </location>
</feature>
<evidence type="ECO:0000313" key="16">
    <source>
        <dbReference type="EMBL" id="GAA2363403.1"/>
    </source>
</evidence>
<evidence type="ECO:0000256" key="10">
    <source>
        <dbReference type="ARBA" id="ARBA00022840"/>
    </source>
</evidence>
<dbReference type="Pfam" id="PF13493">
    <property type="entry name" value="DUF4118"/>
    <property type="match status" value="1"/>
</dbReference>
<keyword evidence="8" id="KW-0547">Nucleotide-binding</keyword>
<evidence type="ECO:0000256" key="9">
    <source>
        <dbReference type="ARBA" id="ARBA00022777"/>
    </source>
</evidence>
<dbReference type="Gene3D" id="3.40.50.620">
    <property type="entry name" value="HUPs"/>
    <property type="match status" value="1"/>
</dbReference>
<dbReference type="Pfam" id="PF00582">
    <property type="entry name" value="Usp"/>
    <property type="match status" value="1"/>
</dbReference>
<evidence type="ECO:0000256" key="7">
    <source>
        <dbReference type="ARBA" id="ARBA00022692"/>
    </source>
</evidence>
<dbReference type="InterPro" id="IPR036097">
    <property type="entry name" value="HisK_dim/P_sf"/>
</dbReference>
<feature type="transmembrane region" description="Helical" evidence="14">
    <location>
        <begin position="460"/>
        <end position="481"/>
    </location>
</feature>
<keyword evidence="13 14" id="KW-0472">Membrane</keyword>